<dbReference type="OrthoDB" id="3563387at2759"/>
<dbReference type="Proteomes" id="UP000566819">
    <property type="component" value="Unassembled WGS sequence"/>
</dbReference>
<organism evidence="1 2">
    <name type="scientific">Cudoniella acicularis</name>
    <dbReference type="NCBI Taxonomy" id="354080"/>
    <lineage>
        <taxon>Eukaryota</taxon>
        <taxon>Fungi</taxon>
        <taxon>Dikarya</taxon>
        <taxon>Ascomycota</taxon>
        <taxon>Pezizomycotina</taxon>
        <taxon>Leotiomycetes</taxon>
        <taxon>Helotiales</taxon>
        <taxon>Tricladiaceae</taxon>
        <taxon>Cudoniella</taxon>
    </lineage>
</organism>
<keyword evidence="2" id="KW-1185">Reference proteome</keyword>
<dbReference type="EMBL" id="JAAMPI010000306">
    <property type="protein sequence ID" value="KAF4632920.1"/>
    <property type="molecule type" value="Genomic_DNA"/>
</dbReference>
<dbReference type="AlphaFoldDB" id="A0A8H4RQ43"/>
<dbReference type="PANTHER" id="PTHR33112">
    <property type="entry name" value="DOMAIN PROTEIN, PUTATIVE-RELATED"/>
    <property type="match status" value="1"/>
</dbReference>
<reference evidence="1 2" key="1">
    <citation type="submission" date="2020-03" db="EMBL/GenBank/DDBJ databases">
        <title>Draft Genome Sequence of Cudoniella acicularis.</title>
        <authorList>
            <person name="Buettner E."/>
            <person name="Kellner H."/>
        </authorList>
    </citation>
    <scope>NUCLEOTIDE SEQUENCE [LARGE SCALE GENOMIC DNA]</scope>
    <source>
        <strain evidence="1 2">DSM 108380</strain>
    </source>
</reference>
<accession>A0A8H4RQ43</accession>
<name>A0A8H4RQ43_9HELO</name>
<evidence type="ECO:0008006" key="3">
    <source>
        <dbReference type="Google" id="ProtNLM"/>
    </source>
</evidence>
<dbReference type="PANTHER" id="PTHR33112:SF16">
    <property type="entry name" value="HETEROKARYON INCOMPATIBILITY DOMAIN-CONTAINING PROTEIN"/>
    <property type="match status" value="1"/>
</dbReference>
<evidence type="ECO:0000313" key="1">
    <source>
        <dbReference type="EMBL" id="KAF4632920.1"/>
    </source>
</evidence>
<evidence type="ECO:0000313" key="2">
    <source>
        <dbReference type="Proteomes" id="UP000566819"/>
    </source>
</evidence>
<sequence length="354" mass="40012">MAQVYGGAFLTISAALARDVSHGMLNHGRRRSEDNETTADSGAVEVPLYDEPLYTRAWALQERILSAKILIFGTNDLYWDCRNHEDGRKPLKAKETGRAGRLSSSRLPVSPSFRDWHLIVTEYSGRIMTFESDKLPAVAGLAAVYQQATGDEYVAGLWRSSLIVNLLWKQQYLLNCHQSSISVPREYRAPSWSWASFDGNIEFALRGRPQHFPEAEILGTYLDSIEELSVPIGQFLWIRGPLFEVNINNDRVYVSDGELGAVWMDVRTTLLHEDQFEFKPNAWCVILATDQGERFGLILHRKKGVEDRSGSAPDPIFERIGYFITTTPRDQDFIPNKMSKFFLIAGMMVNRGGG</sequence>
<gene>
    <name evidence="1" type="ORF">G7Y89_g5199</name>
</gene>
<proteinExistence type="predicted"/>
<comment type="caution">
    <text evidence="1">The sequence shown here is derived from an EMBL/GenBank/DDBJ whole genome shotgun (WGS) entry which is preliminary data.</text>
</comment>
<protein>
    <recommendedName>
        <fullName evidence="3">Heterokaryon incompatibility domain-containing protein</fullName>
    </recommendedName>
</protein>